<name>A0A176VBN4_MARPO</name>
<dbReference type="Gene3D" id="3.30.420.10">
    <property type="entry name" value="Ribonuclease H-like superfamily/Ribonuclease H"/>
    <property type="match status" value="1"/>
</dbReference>
<accession>A0A176VBN4</accession>
<gene>
    <name evidence="3" type="ORF">AXG93_723s1120</name>
</gene>
<evidence type="ECO:0000313" key="4">
    <source>
        <dbReference type="Proteomes" id="UP000077202"/>
    </source>
</evidence>
<feature type="domain" description="Integrase catalytic" evidence="2">
    <location>
        <begin position="116"/>
        <end position="342"/>
    </location>
</feature>
<dbReference type="Proteomes" id="UP000077202">
    <property type="component" value="Unassembled WGS sequence"/>
</dbReference>
<evidence type="ECO:0000256" key="1">
    <source>
        <dbReference type="SAM" id="SignalP"/>
    </source>
</evidence>
<dbReference type="InterPro" id="IPR001584">
    <property type="entry name" value="Integrase_cat-core"/>
</dbReference>
<dbReference type="InterPro" id="IPR012337">
    <property type="entry name" value="RNaseH-like_sf"/>
</dbReference>
<dbReference type="PANTHER" id="PTHR48475:SF1">
    <property type="entry name" value="RNASE H TYPE-1 DOMAIN-CONTAINING PROTEIN"/>
    <property type="match status" value="1"/>
</dbReference>
<dbReference type="GO" id="GO:0003676">
    <property type="term" value="F:nucleic acid binding"/>
    <property type="evidence" value="ECO:0007669"/>
    <property type="project" value="InterPro"/>
</dbReference>
<evidence type="ECO:0000259" key="2">
    <source>
        <dbReference type="PROSITE" id="PS50994"/>
    </source>
</evidence>
<keyword evidence="1" id="KW-0732">Signal</keyword>
<dbReference type="EMBL" id="LVLJ01004086">
    <property type="protein sequence ID" value="OAE18260.1"/>
    <property type="molecule type" value="Genomic_DNA"/>
</dbReference>
<dbReference type="InterPro" id="IPR036397">
    <property type="entry name" value="RNaseH_sf"/>
</dbReference>
<reference evidence="3" key="1">
    <citation type="submission" date="2016-03" db="EMBL/GenBank/DDBJ databases">
        <title>Mechanisms controlling the formation of the plant cell surface in tip-growing cells are functionally conserved among land plants.</title>
        <authorList>
            <person name="Honkanen S."/>
            <person name="Jones V.A."/>
            <person name="Morieri G."/>
            <person name="Champion C."/>
            <person name="Hetherington A.J."/>
            <person name="Kelly S."/>
            <person name="Saint-Marcoux D."/>
            <person name="Proust H."/>
            <person name="Prescott H."/>
            <person name="Dolan L."/>
        </authorList>
    </citation>
    <scope>NUCLEOTIDE SEQUENCE [LARGE SCALE GENOMIC DNA]</scope>
    <source>
        <tissue evidence="3">Whole gametophyte</tissue>
    </source>
</reference>
<dbReference type="PROSITE" id="PS50994">
    <property type="entry name" value="INTEGRASE"/>
    <property type="match status" value="1"/>
</dbReference>
<dbReference type="SUPFAM" id="SSF53098">
    <property type="entry name" value="Ribonuclease H-like"/>
    <property type="match status" value="1"/>
</dbReference>
<keyword evidence="4" id="KW-1185">Reference proteome</keyword>
<dbReference type="GO" id="GO:0015074">
    <property type="term" value="P:DNA integration"/>
    <property type="evidence" value="ECO:0007669"/>
    <property type="project" value="InterPro"/>
</dbReference>
<evidence type="ECO:0000313" key="3">
    <source>
        <dbReference type="EMBL" id="OAE18260.1"/>
    </source>
</evidence>
<proteinExistence type="predicted"/>
<comment type="caution">
    <text evidence="3">The sequence shown here is derived from an EMBL/GenBank/DDBJ whole genome shotgun (WGS) entry which is preliminary data.</text>
</comment>
<protein>
    <recommendedName>
        <fullName evidence="2">Integrase catalytic domain-containing protein</fullName>
    </recommendedName>
</protein>
<dbReference type="AlphaFoldDB" id="A0A176VBN4"/>
<feature type="signal peptide" evidence="1">
    <location>
        <begin position="1"/>
        <end position="18"/>
    </location>
</feature>
<organism evidence="3 4">
    <name type="scientific">Marchantia polymorpha subsp. ruderalis</name>
    <dbReference type="NCBI Taxonomy" id="1480154"/>
    <lineage>
        <taxon>Eukaryota</taxon>
        <taxon>Viridiplantae</taxon>
        <taxon>Streptophyta</taxon>
        <taxon>Embryophyta</taxon>
        <taxon>Marchantiophyta</taxon>
        <taxon>Marchantiopsida</taxon>
        <taxon>Marchantiidae</taxon>
        <taxon>Marchantiales</taxon>
        <taxon>Marchantiaceae</taxon>
        <taxon>Marchantia</taxon>
    </lineage>
</organism>
<feature type="chain" id="PRO_5008051733" description="Integrase catalytic domain-containing protein" evidence="1">
    <location>
        <begin position="19"/>
        <end position="409"/>
    </location>
</feature>
<dbReference type="PANTHER" id="PTHR48475">
    <property type="entry name" value="RIBONUCLEASE H"/>
    <property type="match status" value="1"/>
</dbReference>
<sequence>MDFLLWGWNWVSAAIVQAWNNGGLPKPPRYRENLETWKIWNGKKVLGCCARDDDDLTFDSESVKLRSPNARVRTKMKARRLILKEESSTETRAAALRGRPNLEAGLELKEETVVREKEVPAEKDLWTSAVPLVSIMMMVPLEKPYEVLAVSSDTEEDHLALEKVAERAVEDVVLLLLHYLDRKRDKHAETTNNGSYMELVRNRTRAKVAATSAAVVKEQQLRDLERRATAMIASSVNGHRQLAKKLDAFLTNRGGEYLGSIVPAMLEYFFIKARVTTSYKPNANGLTEPTNYTLCMMLAKDADMNGSKHNWDKRLHAILWEYRTTWKTSTGYSPFRMVYGVESKLPIQFDLTTFTTIQQKMKKANGVEAVKSRQQQLMELELELWPLYEWSVLNNCRRSITTNEVEITT</sequence>